<accession>A0AAD5LBC8</accession>
<dbReference type="AlphaFoldDB" id="A0AAD5LBC8"/>
<dbReference type="Proteomes" id="UP001209570">
    <property type="component" value="Unassembled WGS sequence"/>
</dbReference>
<proteinExistence type="predicted"/>
<evidence type="ECO:0000259" key="2">
    <source>
        <dbReference type="Pfam" id="PF10551"/>
    </source>
</evidence>
<feature type="region of interest" description="Disordered" evidence="1">
    <location>
        <begin position="372"/>
        <end position="402"/>
    </location>
</feature>
<feature type="domain" description="MULE transposase" evidence="2">
    <location>
        <begin position="119"/>
        <end position="210"/>
    </location>
</feature>
<evidence type="ECO:0000313" key="4">
    <source>
        <dbReference type="Proteomes" id="UP001209570"/>
    </source>
</evidence>
<evidence type="ECO:0000313" key="3">
    <source>
        <dbReference type="EMBL" id="KAJ0392968.1"/>
    </source>
</evidence>
<reference evidence="3" key="1">
    <citation type="submission" date="2021-12" db="EMBL/GenBank/DDBJ databases">
        <title>Prjna785345.</title>
        <authorList>
            <person name="Rujirawat T."/>
            <person name="Krajaejun T."/>
        </authorList>
    </citation>
    <scope>NUCLEOTIDE SEQUENCE</scope>
    <source>
        <strain evidence="3">Pi057C3</strain>
    </source>
</reference>
<protein>
    <recommendedName>
        <fullName evidence="2">MULE transposase domain-containing protein</fullName>
    </recommendedName>
</protein>
<organism evidence="3 4">
    <name type="scientific">Pythium insidiosum</name>
    <name type="common">Pythiosis disease agent</name>
    <dbReference type="NCBI Taxonomy" id="114742"/>
    <lineage>
        <taxon>Eukaryota</taxon>
        <taxon>Sar</taxon>
        <taxon>Stramenopiles</taxon>
        <taxon>Oomycota</taxon>
        <taxon>Peronosporomycetes</taxon>
        <taxon>Pythiales</taxon>
        <taxon>Pythiaceae</taxon>
        <taxon>Pythium</taxon>
    </lineage>
</organism>
<sequence>MKLIRDKVKDKYKASRILNALIDAGFFSTNAAAFKNPVSGYTYRYRTRDNNNVDEMEALLANRQYHAQLQEDAAFGFGFPTSESGQPSLSTGLKTPVVIGFASKHSIRNLRHAEQYPFHVDATFKINTARFPSIIMGISDMRRQFRPVAYFIVSNPRQPVLETVFRETFRMYRTVTGKTARLVYIMVDADRAQRNAIDQIVAEELKPRCFMTPPDYAKTNNPVETFNKEIKRDYSLRSLVSVNAQAQAFLDMCYHRACQGDGYITKEAARKLLKATKMSMSKLPARKRNLEDIARQALDRCPRRRIDLDVLEQHELVVRDLEYAENATGDEFAFSAILREAIVDGEPKVLVQWEPTWKPIGNVRKSALKTYRDEQRNKRKVARRAKKIVARAEKQVHRRSKK</sequence>
<feature type="compositionally biased region" description="Basic residues" evidence="1">
    <location>
        <begin position="377"/>
        <end position="389"/>
    </location>
</feature>
<comment type="caution">
    <text evidence="3">The sequence shown here is derived from an EMBL/GenBank/DDBJ whole genome shotgun (WGS) entry which is preliminary data.</text>
</comment>
<name>A0AAD5LBC8_PYTIN</name>
<dbReference type="InterPro" id="IPR018289">
    <property type="entry name" value="MULE_transposase_dom"/>
</dbReference>
<keyword evidence="4" id="KW-1185">Reference proteome</keyword>
<gene>
    <name evidence="3" type="ORF">P43SY_007455</name>
</gene>
<dbReference type="EMBL" id="JAKCXM010000547">
    <property type="protein sequence ID" value="KAJ0392968.1"/>
    <property type="molecule type" value="Genomic_DNA"/>
</dbReference>
<evidence type="ECO:0000256" key="1">
    <source>
        <dbReference type="SAM" id="MobiDB-lite"/>
    </source>
</evidence>
<dbReference type="Pfam" id="PF10551">
    <property type="entry name" value="MULE"/>
    <property type="match status" value="1"/>
</dbReference>